<dbReference type="InterPro" id="IPR016516">
    <property type="entry name" value="UCP07580"/>
</dbReference>
<keyword evidence="1" id="KW-0378">Hydrolase</keyword>
<dbReference type="PIRSF" id="PIRSF007580">
    <property type="entry name" value="UCP07580"/>
    <property type="match status" value="1"/>
</dbReference>
<keyword evidence="2" id="KW-1185">Reference proteome</keyword>
<dbReference type="RefSeq" id="WP_160824098.1">
    <property type="nucleotide sequence ID" value="NZ_JBHSXS010000002.1"/>
</dbReference>
<gene>
    <name evidence="1" type="ORF">ACFQKB_06900</name>
</gene>
<protein>
    <submittedName>
        <fullName evidence="1">Metal-dependent hydrolase</fullName>
    </submittedName>
</protein>
<dbReference type="PANTHER" id="PTHR39456">
    <property type="entry name" value="METAL-DEPENDENT HYDROLASE"/>
    <property type="match status" value="1"/>
</dbReference>
<name>A0ABW2CDL7_9ACTN</name>
<sequence length="290" mass="32928">MTAAGEHPPQPVPQRDVRVRRVRFAHPDGALRHHYVDGDLVTSHAIAVLSATFPPGEDFFVRAVGRYRDQITDPELAAQVRGFIGQEVVHGREHDHLNRVLQRMGYPTALTHRFIERVLALFDRRLPPRVLLGFTAGLEHYTATIAERLLTSPEAQALLGDTQVREILLWHALEESEHKAVAFDVYRTVGGSEHMRIWTMRVISTLLILHVITGTALSMLTDRAAYNPVRLARSLARLRRSPFLAREVVHHLRAYNRRGFHPDDFDSAELLARWQAELFGPQGTLTGYLK</sequence>
<dbReference type="PANTHER" id="PTHR39456:SF1">
    <property type="entry name" value="METAL-DEPENDENT HYDROLASE"/>
    <property type="match status" value="1"/>
</dbReference>
<comment type="caution">
    <text evidence="1">The sequence shown here is derived from an EMBL/GenBank/DDBJ whole genome shotgun (WGS) entry which is preliminary data.</text>
</comment>
<dbReference type="Proteomes" id="UP001596380">
    <property type="component" value="Unassembled WGS sequence"/>
</dbReference>
<reference evidence="2" key="1">
    <citation type="journal article" date="2019" name="Int. J. Syst. Evol. Microbiol.">
        <title>The Global Catalogue of Microorganisms (GCM) 10K type strain sequencing project: providing services to taxonomists for standard genome sequencing and annotation.</title>
        <authorList>
            <consortium name="The Broad Institute Genomics Platform"/>
            <consortium name="The Broad Institute Genome Sequencing Center for Infectious Disease"/>
            <person name="Wu L."/>
            <person name="Ma J."/>
        </authorList>
    </citation>
    <scope>NUCLEOTIDE SEQUENCE [LARGE SCALE GENOMIC DNA]</scope>
    <source>
        <strain evidence="2">JCM 3369</strain>
    </source>
</reference>
<evidence type="ECO:0000313" key="1">
    <source>
        <dbReference type="EMBL" id="MFC6879492.1"/>
    </source>
</evidence>
<dbReference type="Pfam" id="PF10118">
    <property type="entry name" value="Metal_hydrol"/>
    <property type="match status" value="1"/>
</dbReference>
<dbReference type="EMBL" id="JBHSXS010000002">
    <property type="protein sequence ID" value="MFC6879492.1"/>
    <property type="molecule type" value="Genomic_DNA"/>
</dbReference>
<evidence type="ECO:0000313" key="2">
    <source>
        <dbReference type="Proteomes" id="UP001596380"/>
    </source>
</evidence>
<accession>A0ABW2CDL7</accession>
<proteinExistence type="predicted"/>
<organism evidence="1 2">
    <name type="scientific">Actinomadura yumaensis</name>
    <dbReference type="NCBI Taxonomy" id="111807"/>
    <lineage>
        <taxon>Bacteria</taxon>
        <taxon>Bacillati</taxon>
        <taxon>Actinomycetota</taxon>
        <taxon>Actinomycetes</taxon>
        <taxon>Streptosporangiales</taxon>
        <taxon>Thermomonosporaceae</taxon>
        <taxon>Actinomadura</taxon>
    </lineage>
</organism>
<dbReference type="GO" id="GO:0016787">
    <property type="term" value="F:hydrolase activity"/>
    <property type="evidence" value="ECO:0007669"/>
    <property type="project" value="UniProtKB-KW"/>
</dbReference>